<keyword evidence="1" id="KW-0812">Transmembrane</keyword>
<keyword evidence="1" id="KW-0472">Membrane</keyword>
<dbReference type="STRING" id="103827.A0A0N5CVE7"/>
<proteinExistence type="predicted"/>
<dbReference type="Gene3D" id="1.10.287.70">
    <property type="match status" value="1"/>
</dbReference>
<dbReference type="AlphaFoldDB" id="A0A0N5CVE7"/>
<gene>
    <name evidence="2" type="ORF">TCLT_LOCUS4267</name>
</gene>
<dbReference type="OrthoDB" id="5867981at2759"/>
<dbReference type="SUPFAM" id="SSF81324">
    <property type="entry name" value="Voltage-gated potassium channels"/>
    <property type="match status" value="1"/>
</dbReference>
<protein>
    <submittedName>
        <fullName evidence="4">SEA domain-containing protein</fullName>
    </submittedName>
</protein>
<dbReference type="OMA" id="FESDVWI"/>
<evidence type="ECO:0000313" key="3">
    <source>
        <dbReference type="Proteomes" id="UP000276776"/>
    </source>
</evidence>
<name>A0A0N5CVE7_THECL</name>
<feature type="transmembrane region" description="Helical" evidence="1">
    <location>
        <begin position="30"/>
        <end position="54"/>
    </location>
</feature>
<dbReference type="WBParaSite" id="TCLT_0000427801-mRNA-1">
    <property type="protein sequence ID" value="TCLT_0000427801-mRNA-1"/>
    <property type="gene ID" value="TCLT_0000427801"/>
</dbReference>
<keyword evidence="1" id="KW-1133">Transmembrane helix</keyword>
<dbReference type="EMBL" id="UYYF01004282">
    <property type="protein sequence ID" value="VDN01354.1"/>
    <property type="molecule type" value="Genomic_DNA"/>
</dbReference>
<evidence type="ECO:0000256" key="1">
    <source>
        <dbReference type="SAM" id="Phobius"/>
    </source>
</evidence>
<dbReference type="Proteomes" id="UP000276776">
    <property type="component" value="Unassembled WGS sequence"/>
</dbReference>
<reference evidence="4" key="1">
    <citation type="submission" date="2017-02" db="UniProtKB">
        <authorList>
            <consortium name="WormBaseParasite"/>
        </authorList>
    </citation>
    <scope>IDENTIFICATION</scope>
</reference>
<sequence>MDEELIEIKELLEDAKLIKVPSYKKCFKLVLPHVVLVAVVCLYTVIGAWVFYTLESPYEDMMKKIGIERITQQRDDLLKALWMKRKELKRFESDVWIHSTNAKLQEFNECLYKAFKDYYVR</sequence>
<evidence type="ECO:0000313" key="2">
    <source>
        <dbReference type="EMBL" id="VDN01354.1"/>
    </source>
</evidence>
<reference evidence="2 3" key="2">
    <citation type="submission" date="2018-11" db="EMBL/GenBank/DDBJ databases">
        <authorList>
            <consortium name="Pathogen Informatics"/>
        </authorList>
    </citation>
    <scope>NUCLEOTIDE SEQUENCE [LARGE SCALE GENOMIC DNA]</scope>
</reference>
<keyword evidence="3" id="KW-1185">Reference proteome</keyword>
<accession>A0A0N5CVE7</accession>
<evidence type="ECO:0000313" key="4">
    <source>
        <dbReference type="WBParaSite" id="TCLT_0000427801-mRNA-1"/>
    </source>
</evidence>
<organism evidence="4">
    <name type="scientific">Thelazia callipaeda</name>
    <name type="common">Oriental eyeworm</name>
    <name type="synonym">Parasitic nematode</name>
    <dbReference type="NCBI Taxonomy" id="103827"/>
    <lineage>
        <taxon>Eukaryota</taxon>
        <taxon>Metazoa</taxon>
        <taxon>Ecdysozoa</taxon>
        <taxon>Nematoda</taxon>
        <taxon>Chromadorea</taxon>
        <taxon>Rhabditida</taxon>
        <taxon>Spirurina</taxon>
        <taxon>Spiruromorpha</taxon>
        <taxon>Thelazioidea</taxon>
        <taxon>Thelaziidae</taxon>
        <taxon>Thelazia</taxon>
    </lineage>
</organism>